<dbReference type="EMBL" id="JFZA02000002">
    <property type="protein sequence ID" value="KFG91727.1"/>
    <property type="molecule type" value="Genomic_DNA"/>
</dbReference>
<feature type="coiled-coil region" evidence="1">
    <location>
        <begin position="275"/>
        <end position="384"/>
    </location>
</feature>
<dbReference type="eggNOG" id="COG1196">
    <property type="taxonomic scope" value="Bacteria"/>
</dbReference>
<name>A0A086PEA9_SPHHM</name>
<feature type="coiled-coil region" evidence="1">
    <location>
        <begin position="503"/>
        <end position="530"/>
    </location>
</feature>
<organism evidence="2 3">
    <name type="scientific">Sphingobium herbicidovorans (strain ATCC 700291 / DSM 11019 / CCUG 56400 / KCTC 2939 / LMG 18315 / NBRC 16415 / MH)</name>
    <name type="common">Sphingomonas herbicidovorans</name>
    <dbReference type="NCBI Taxonomy" id="1219045"/>
    <lineage>
        <taxon>Bacteria</taxon>
        <taxon>Pseudomonadati</taxon>
        <taxon>Pseudomonadota</taxon>
        <taxon>Alphaproteobacteria</taxon>
        <taxon>Sphingomonadales</taxon>
        <taxon>Sphingomonadaceae</taxon>
        <taxon>Sphingobium</taxon>
    </lineage>
</organism>
<feature type="coiled-coil region" evidence="1">
    <location>
        <begin position="103"/>
        <end position="165"/>
    </location>
</feature>
<protein>
    <submittedName>
        <fullName evidence="2">Phage tape measure protein</fullName>
    </submittedName>
</protein>
<accession>A0A086PEA9</accession>
<proteinExistence type="predicted"/>
<sequence>MATDVKDLLLRIDASTELLRKNMAAAENVVGDFEKVVERELDKVEQRFSQLKGAGLSNSLRAIKEDFRKNFTDIQKIAAQAIEAPRLKGGGLDLGVGDAKAAAAAAQQQASALRLIADAAERAALGEDQLSRATDLQVRAARAAAAQAELQARQLAEQAGALERIQIEANLAAAATGQFQGAGRKAAASAGQQKAGYQQLSFQISDVATQFGMGAKPMQIFAAQASQVVQAIGMIKGEASGLIGFLAGPWGAVLLGAVTVLGSLALAEDKATQAKKGHKDAADDLRDAVDRLNSAQRSASEATRQGIIDSINQSRAYRQLAMDARKAALAELERAKAKLQADTSLRAALRKGDELATTVLSPEDASLKAQVSALEKRVNEQKAEIYKSSNSMLAGYAQLTQRDVAARNDPRASVEQRFADANETAWRAFQRSGDRSAYDAALNRNTQTRDASLKLLETRNKGDRSERAAARRAARSDARYEDDKDNFAVAGLRAQADYSGEIDDRLKAELAALDAQLESYKRRLDLDENLSSAQRSELVAAQAAVVAQEKINAERKAADDRSRERFELETAANRAMQDVLESQLDLAMGRKEELAIQRRILMLKQSQERAEQEAVLASQTATAAQKKIAQAALVQLAAKQAAEQASLNLRYASPLEQYQRSIAQTGANLDDAFENIGVSALDDLNNGLVDAIMNAGDLGEVFANVSRSIVADLIKIAIQQTIVANLTRALGGLFGGGGALASMPTSVPQYTLPSLPPGFASGGYTGNMPVNQVAGLVHGQEFVFDAEAVKRIGRGQLEAIRNGSFRAPRISAGTLQAASGGGAVRIEVASTEMWQAAVHQISGNAAVSIVEKSAPAVVAASVGQSRSDAMRAGRRRIPGRG</sequence>
<evidence type="ECO:0000313" key="2">
    <source>
        <dbReference type="EMBL" id="KFG91727.1"/>
    </source>
</evidence>
<evidence type="ECO:0000256" key="1">
    <source>
        <dbReference type="SAM" id="Coils"/>
    </source>
</evidence>
<dbReference type="AlphaFoldDB" id="A0A086PEA9"/>
<dbReference type="OrthoDB" id="7538563at2"/>
<comment type="caution">
    <text evidence="2">The sequence shown here is derived from an EMBL/GenBank/DDBJ whole genome shotgun (WGS) entry which is preliminary data.</text>
</comment>
<dbReference type="PATRIC" id="fig|1219045.3.peg.596"/>
<keyword evidence="3" id="KW-1185">Reference proteome</keyword>
<gene>
    <name evidence="2" type="ORF">BV98_000585</name>
</gene>
<keyword evidence="1" id="KW-0175">Coiled coil</keyword>
<reference evidence="2" key="1">
    <citation type="submission" date="2014-08" db="EMBL/GenBank/DDBJ databases">
        <title>Draft genome sequences of Sphingobium herbicidovorans.</title>
        <authorList>
            <person name="Gan H.M."/>
            <person name="Gan H.Y."/>
            <person name="Savka M.A."/>
        </authorList>
    </citation>
    <scope>NUCLEOTIDE SEQUENCE [LARGE SCALE GENOMIC DNA]</scope>
    <source>
        <strain evidence="2">NBRC 16415</strain>
    </source>
</reference>
<evidence type="ECO:0000313" key="3">
    <source>
        <dbReference type="Proteomes" id="UP000024284"/>
    </source>
</evidence>
<dbReference type="RefSeq" id="WP_037462617.1">
    <property type="nucleotide sequence ID" value="NZ_BCZD01000018.1"/>
</dbReference>
<dbReference type="Proteomes" id="UP000024284">
    <property type="component" value="Unassembled WGS sequence"/>
</dbReference>
<dbReference type="STRING" id="76947.GCA_002080435_02361"/>